<dbReference type="InterPro" id="IPR036291">
    <property type="entry name" value="NAD(P)-bd_dom_sf"/>
</dbReference>
<dbReference type="CDD" id="cd08254">
    <property type="entry name" value="hydroxyacyl_CoA_DH"/>
    <property type="match status" value="1"/>
</dbReference>
<dbReference type="STRING" id="1173701.A0A066WT44"/>
<keyword evidence="2 4" id="KW-0862">Zinc</keyword>
<keyword evidence="3" id="KW-0560">Oxidoreductase</keyword>
<evidence type="ECO:0000256" key="1">
    <source>
        <dbReference type="ARBA" id="ARBA00022723"/>
    </source>
</evidence>
<dbReference type="Gene3D" id="3.90.180.10">
    <property type="entry name" value="Medium-chain alcohol dehydrogenases, catalytic domain"/>
    <property type="match status" value="1"/>
</dbReference>
<dbReference type="InterPro" id="IPR013149">
    <property type="entry name" value="ADH-like_C"/>
</dbReference>
<dbReference type="eggNOG" id="KOG0023">
    <property type="taxonomic scope" value="Eukaryota"/>
</dbReference>
<dbReference type="InterPro" id="IPR050129">
    <property type="entry name" value="Zn_alcohol_dh"/>
</dbReference>
<dbReference type="InterPro" id="IPR020843">
    <property type="entry name" value="ER"/>
</dbReference>
<comment type="cofactor">
    <cofactor evidence="4">
        <name>Zn(2+)</name>
        <dbReference type="ChEBI" id="CHEBI:29105"/>
    </cofactor>
</comment>
<dbReference type="Pfam" id="PF08240">
    <property type="entry name" value="ADH_N"/>
    <property type="match status" value="1"/>
</dbReference>
<reference evidence="7" key="1">
    <citation type="journal article" date="2014" name="Genome Announc.">
        <title>Draft genome sequence of Colletotrichum sublineola, a destructive pathogen of cultivated sorghum.</title>
        <authorList>
            <person name="Baroncelli R."/>
            <person name="Sanz-Martin J.M."/>
            <person name="Rech G.E."/>
            <person name="Sukno S.A."/>
            <person name="Thon M.R."/>
        </authorList>
    </citation>
    <scope>NUCLEOTIDE SEQUENCE [LARGE SCALE GENOMIC DNA]</scope>
    <source>
        <strain evidence="7">TX430BB</strain>
    </source>
</reference>
<accession>A0A066WT44</accession>
<evidence type="ECO:0000256" key="3">
    <source>
        <dbReference type="ARBA" id="ARBA00023002"/>
    </source>
</evidence>
<evidence type="ECO:0000256" key="2">
    <source>
        <dbReference type="ARBA" id="ARBA00022833"/>
    </source>
</evidence>
<dbReference type="InterPro" id="IPR011032">
    <property type="entry name" value="GroES-like_sf"/>
</dbReference>
<keyword evidence="7" id="KW-1185">Reference proteome</keyword>
<comment type="caution">
    <text evidence="6">The sequence shown here is derived from an EMBL/GenBank/DDBJ whole genome shotgun (WGS) entry which is preliminary data.</text>
</comment>
<evidence type="ECO:0000313" key="7">
    <source>
        <dbReference type="Proteomes" id="UP000027238"/>
    </source>
</evidence>
<organism evidence="6 7">
    <name type="scientific">Colletotrichum sublineola</name>
    <name type="common">Sorghum anthracnose fungus</name>
    <dbReference type="NCBI Taxonomy" id="1173701"/>
    <lineage>
        <taxon>Eukaryota</taxon>
        <taxon>Fungi</taxon>
        <taxon>Dikarya</taxon>
        <taxon>Ascomycota</taxon>
        <taxon>Pezizomycotina</taxon>
        <taxon>Sordariomycetes</taxon>
        <taxon>Hypocreomycetidae</taxon>
        <taxon>Glomerellales</taxon>
        <taxon>Glomerellaceae</taxon>
        <taxon>Colletotrichum</taxon>
        <taxon>Colletotrichum graminicola species complex</taxon>
    </lineage>
</organism>
<protein>
    <submittedName>
        <fullName evidence="6">Putative alcohol dehydrogenase GroES-like domain-containing protein</fullName>
    </submittedName>
</protein>
<dbReference type="AlphaFoldDB" id="A0A066WT44"/>
<dbReference type="Pfam" id="PF00107">
    <property type="entry name" value="ADH_zinc_N"/>
    <property type="match status" value="1"/>
</dbReference>
<dbReference type="PANTHER" id="PTHR43401">
    <property type="entry name" value="L-THREONINE 3-DEHYDROGENASE"/>
    <property type="match status" value="1"/>
</dbReference>
<evidence type="ECO:0000256" key="4">
    <source>
        <dbReference type="RuleBase" id="RU361277"/>
    </source>
</evidence>
<dbReference type="SUPFAM" id="SSF51735">
    <property type="entry name" value="NAD(P)-binding Rossmann-fold domains"/>
    <property type="match status" value="1"/>
</dbReference>
<comment type="similarity">
    <text evidence="4">Belongs to the zinc-containing alcohol dehydrogenase family.</text>
</comment>
<name>A0A066WT44_COLSU</name>
<dbReference type="HOGENOM" id="CLU_026673_11_2_1"/>
<feature type="domain" description="Enoyl reductase (ER)" evidence="5">
    <location>
        <begin position="8"/>
        <end position="319"/>
    </location>
</feature>
<dbReference type="InterPro" id="IPR002328">
    <property type="entry name" value="ADH_Zn_CS"/>
</dbReference>
<dbReference type="GO" id="GO:0008270">
    <property type="term" value="F:zinc ion binding"/>
    <property type="evidence" value="ECO:0007669"/>
    <property type="project" value="InterPro"/>
</dbReference>
<dbReference type="PANTHER" id="PTHR43401:SF2">
    <property type="entry name" value="L-THREONINE 3-DEHYDROGENASE"/>
    <property type="match status" value="1"/>
</dbReference>
<evidence type="ECO:0000259" key="5">
    <source>
        <dbReference type="SMART" id="SM00829"/>
    </source>
</evidence>
<dbReference type="OMA" id="LRIQLMA"/>
<dbReference type="Gene3D" id="3.40.50.720">
    <property type="entry name" value="NAD(P)-binding Rossmann-like Domain"/>
    <property type="match status" value="1"/>
</dbReference>
<dbReference type="InterPro" id="IPR013154">
    <property type="entry name" value="ADH-like_N"/>
</dbReference>
<dbReference type="EMBL" id="JMSE01001550">
    <property type="protein sequence ID" value="KDN60068.1"/>
    <property type="molecule type" value="Genomic_DNA"/>
</dbReference>
<evidence type="ECO:0000313" key="6">
    <source>
        <dbReference type="EMBL" id="KDN60068.1"/>
    </source>
</evidence>
<dbReference type="Proteomes" id="UP000027238">
    <property type="component" value="Unassembled WGS sequence"/>
</dbReference>
<dbReference type="SUPFAM" id="SSF50129">
    <property type="entry name" value="GroES-like"/>
    <property type="match status" value="1"/>
</dbReference>
<dbReference type="GO" id="GO:0016491">
    <property type="term" value="F:oxidoreductase activity"/>
    <property type="evidence" value="ECO:0007669"/>
    <property type="project" value="UniProtKB-KW"/>
</dbReference>
<keyword evidence="1 4" id="KW-0479">Metal-binding</keyword>
<dbReference type="SMART" id="SM00829">
    <property type="entry name" value="PKS_ER"/>
    <property type="match status" value="1"/>
</dbReference>
<proteinExistence type="inferred from homology"/>
<gene>
    <name evidence="6" type="ORF">CSUB01_10935</name>
</gene>
<dbReference type="PROSITE" id="PS00059">
    <property type="entry name" value="ADH_ZINC"/>
    <property type="match status" value="1"/>
</dbReference>
<sequence>MQAFQYESTKEGLQLRRIPIPEPGPSSVQIRVKAAGLCHSDCHITKGYDEVLVKRPITLGHEVAGIITAIGLNVVGYRPGDRVAVSLLAYPLNMELRGWDLTIGLGFDGGYAEYAVAPVSRLARIPDGVSFSQAAVATDAMATAYRAVMIEAGACTGATVGIVGIGGLGMHGLGFAVLKGATVYGIDLMDSKFARAKQLGARGCFKSLKEARDIVFDVIVDFVGAKETTRSALERVKEGGKVVLVGLAAGNVTISSADLVSRSISLVGSFGASEADLKDVLELLSKKEIESELEEIPFADIPAGLDALDKGKVQGRLWADPSKLRKRLSQL</sequence>
<dbReference type="OrthoDB" id="256333at2759"/>